<keyword evidence="7 8" id="KW-0998">Cell outer membrane</keyword>
<protein>
    <submittedName>
        <fullName evidence="13">SusC/RagA family TonB-linked outer membrane protein</fullName>
    </submittedName>
</protein>
<dbReference type="OrthoDB" id="9768177at2"/>
<dbReference type="Pfam" id="PF07715">
    <property type="entry name" value="Plug"/>
    <property type="match status" value="1"/>
</dbReference>
<dbReference type="InterPro" id="IPR012910">
    <property type="entry name" value="Plug_dom"/>
</dbReference>
<evidence type="ECO:0000256" key="2">
    <source>
        <dbReference type="ARBA" id="ARBA00022448"/>
    </source>
</evidence>
<keyword evidence="10" id="KW-0732">Signal</keyword>
<dbReference type="InterPro" id="IPR039426">
    <property type="entry name" value="TonB-dep_rcpt-like"/>
</dbReference>
<dbReference type="Gene3D" id="2.40.170.20">
    <property type="entry name" value="TonB-dependent receptor, beta-barrel domain"/>
    <property type="match status" value="1"/>
</dbReference>
<evidence type="ECO:0000256" key="3">
    <source>
        <dbReference type="ARBA" id="ARBA00022452"/>
    </source>
</evidence>
<reference evidence="13 14" key="1">
    <citation type="submission" date="2017-01" db="EMBL/GenBank/DDBJ databases">
        <title>A new Hymenobacter.</title>
        <authorList>
            <person name="Liang Y."/>
            <person name="Feng F."/>
        </authorList>
    </citation>
    <scope>NUCLEOTIDE SEQUENCE [LARGE SCALE GENOMIC DNA]</scope>
    <source>
        <strain evidence="13">MIMBbqt21</strain>
    </source>
</reference>
<dbReference type="SUPFAM" id="SSF49464">
    <property type="entry name" value="Carboxypeptidase regulatory domain-like"/>
    <property type="match status" value="1"/>
</dbReference>
<dbReference type="FunFam" id="2.170.130.10:FF:000008">
    <property type="entry name" value="SusC/RagA family TonB-linked outer membrane protein"/>
    <property type="match status" value="1"/>
</dbReference>
<sequence length="1069" mass="115151">MKKTYNWRRGQPVALAALLLLANPAVSSLQARPFAKAVAEWQLTGRVVSANNEGLPGVTVVVKGTTNGTTTGADGGFTLSVPETAGSLVFSYIGYQTQERKFSGAETLTIKLVEDTKALDEVVVVGYGTQKKGDVTGAIASFNAEKLQERPLARVDQALVGQLAGVQVKQTTGVPGRGFSVQVRGAGSITANNEPLYVIDGFPLEAAAQNASGRFGSGSPLDNINPNDIENIEVLKDAAAAAIYGSRAANGVVLITTKRGKSGKPKINLNTYAGFTQAVRKLDMLNADEWIDRSVEIINANWVNSGPGRLATQTTTERQAALKVTTIDPKYMIDDRWLQPGHPGLDFVDWQKEAFRTGFTQDVQLAASGASDFVNYYVSGDYLKQDGMVIGLGYKRYSARANVEVKASDKFKFGLNISPSYSITNDPGVEGKDNLLHLVVTSSPVVESTAGLNTNTGNFTYYNWGTTRNSPLRLLQNSIGDTRTFRTLGTIYGEFQIVKGLALRSTANIDNTDAESKSYTPAFVNGSLGSRQAAGSYSGFRKQTFVNENTLTYSKTLGGKHDITGLAGYSYNFTKLYAQALSATGGFVNQAVTTLNAATNISGTGSNYTTETQSALISYFGRVQYAYAGKYLLSASIRRDGSSRFGENTKFGVFPAASLGWRISQESFMQGITPISDLKLRASLGYSGNNGIGDYSSIATLGIYNYTFGGAQASGQAPNRVNNPDLKWERSRTYDVGFDFGVLKNRLTGSFDYYTKTSKDLLLNIPVLSAAGFSTQLTNIGEVVNRGLELELTSHNLVGAFQWNTSVNVSHNSNKVVHLGVGDAPIEIVSAYDIPNNILKVGQPLYSIYVVKQNGILSQSDIDGGAALYGSETVGDPKYVDANGDGKIDPNDRQIVGHPNPNYIWGVTNSFRYKGFDLSVLVQGQNGGSIYSLFGRAVDRTGTGQVDNVLGLYRDRWRSPEDPGAGQRGKAYSTFGRIKNTDWLYSSDYYRVRNITLGYDLGLIIKKSIAQGARVYVTAENFFGHDKYTGGFNPEAVNTGGGDNNFPVGVDYGGLPLAKSLILGLNFTF</sequence>
<comment type="subcellular location">
    <subcellularLocation>
        <location evidence="1 8">Cell outer membrane</location>
        <topology evidence="1 8">Multi-pass membrane protein</topology>
    </subcellularLocation>
</comment>
<dbReference type="AlphaFoldDB" id="A0A243WEY9"/>
<dbReference type="SUPFAM" id="SSF56935">
    <property type="entry name" value="Porins"/>
    <property type="match status" value="1"/>
</dbReference>
<feature type="chain" id="PRO_5013394823" evidence="10">
    <location>
        <begin position="28"/>
        <end position="1069"/>
    </location>
</feature>
<keyword evidence="3 8" id="KW-1134">Transmembrane beta strand</keyword>
<dbReference type="InterPro" id="IPR023996">
    <property type="entry name" value="TonB-dep_OMP_SusC/RagA"/>
</dbReference>
<keyword evidence="6 8" id="KW-0472">Membrane</keyword>
<evidence type="ECO:0000256" key="8">
    <source>
        <dbReference type="PROSITE-ProRule" id="PRU01360"/>
    </source>
</evidence>
<dbReference type="Gene3D" id="2.60.40.1120">
    <property type="entry name" value="Carboxypeptidase-like, regulatory domain"/>
    <property type="match status" value="1"/>
</dbReference>
<comment type="similarity">
    <text evidence="8 9">Belongs to the TonB-dependent receptor family.</text>
</comment>
<dbReference type="InterPro" id="IPR037066">
    <property type="entry name" value="Plug_dom_sf"/>
</dbReference>
<feature type="signal peptide" evidence="10">
    <location>
        <begin position="1"/>
        <end position="27"/>
    </location>
</feature>
<dbReference type="Gene3D" id="2.170.130.10">
    <property type="entry name" value="TonB-dependent receptor, plug domain"/>
    <property type="match status" value="1"/>
</dbReference>
<comment type="caution">
    <text evidence="13">The sequence shown here is derived from an EMBL/GenBank/DDBJ whole genome shotgun (WGS) entry which is preliminary data.</text>
</comment>
<dbReference type="InterPro" id="IPR000531">
    <property type="entry name" value="Beta-barrel_TonB"/>
</dbReference>
<evidence type="ECO:0000256" key="6">
    <source>
        <dbReference type="ARBA" id="ARBA00023136"/>
    </source>
</evidence>
<evidence type="ECO:0000259" key="11">
    <source>
        <dbReference type="Pfam" id="PF00593"/>
    </source>
</evidence>
<proteinExistence type="inferred from homology"/>
<feature type="domain" description="TonB-dependent receptor plug" evidence="12">
    <location>
        <begin position="132"/>
        <end position="252"/>
    </location>
</feature>
<accession>A0A243WEY9</accession>
<evidence type="ECO:0000256" key="4">
    <source>
        <dbReference type="ARBA" id="ARBA00022692"/>
    </source>
</evidence>
<dbReference type="PROSITE" id="PS52016">
    <property type="entry name" value="TONB_DEPENDENT_REC_3"/>
    <property type="match status" value="1"/>
</dbReference>
<dbReference type="NCBIfam" id="TIGR04056">
    <property type="entry name" value="OMP_RagA_SusC"/>
    <property type="match status" value="1"/>
</dbReference>
<dbReference type="InterPro" id="IPR008969">
    <property type="entry name" value="CarboxyPept-like_regulatory"/>
</dbReference>
<keyword evidence="2 8" id="KW-0813">Transport</keyword>
<feature type="domain" description="TonB-dependent receptor-like beta-barrel" evidence="11">
    <location>
        <begin position="452"/>
        <end position="811"/>
    </location>
</feature>
<dbReference type="Proteomes" id="UP000194873">
    <property type="component" value="Unassembled WGS sequence"/>
</dbReference>
<evidence type="ECO:0000256" key="5">
    <source>
        <dbReference type="ARBA" id="ARBA00023077"/>
    </source>
</evidence>
<gene>
    <name evidence="13" type="ORF">BXP70_10875</name>
</gene>
<dbReference type="GO" id="GO:0009279">
    <property type="term" value="C:cell outer membrane"/>
    <property type="evidence" value="ECO:0007669"/>
    <property type="project" value="UniProtKB-SubCell"/>
</dbReference>
<keyword evidence="14" id="KW-1185">Reference proteome</keyword>
<evidence type="ECO:0000313" key="14">
    <source>
        <dbReference type="Proteomes" id="UP000194873"/>
    </source>
</evidence>
<evidence type="ECO:0000259" key="12">
    <source>
        <dbReference type="Pfam" id="PF07715"/>
    </source>
</evidence>
<keyword evidence="5 9" id="KW-0798">TonB box</keyword>
<evidence type="ECO:0000256" key="1">
    <source>
        <dbReference type="ARBA" id="ARBA00004571"/>
    </source>
</evidence>
<evidence type="ECO:0000313" key="13">
    <source>
        <dbReference type="EMBL" id="OUJ74222.1"/>
    </source>
</evidence>
<dbReference type="EMBL" id="MTSE01000004">
    <property type="protein sequence ID" value="OUJ74222.1"/>
    <property type="molecule type" value="Genomic_DNA"/>
</dbReference>
<evidence type="ECO:0000256" key="7">
    <source>
        <dbReference type="ARBA" id="ARBA00023237"/>
    </source>
</evidence>
<dbReference type="Pfam" id="PF00593">
    <property type="entry name" value="TonB_dep_Rec_b-barrel"/>
    <property type="match status" value="1"/>
</dbReference>
<dbReference type="Pfam" id="PF13715">
    <property type="entry name" value="CarbopepD_reg_2"/>
    <property type="match status" value="1"/>
</dbReference>
<dbReference type="RefSeq" id="WP_086594077.1">
    <property type="nucleotide sequence ID" value="NZ_MTSE01000004.1"/>
</dbReference>
<evidence type="ECO:0000256" key="9">
    <source>
        <dbReference type="RuleBase" id="RU003357"/>
    </source>
</evidence>
<dbReference type="InterPro" id="IPR023997">
    <property type="entry name" value="TonB-dep_OMP_SusC/RagA_CS"/>
</dbReference>
<organism evidence="13 14">
    <name type="scientific">Hymenobacter crusticola</name>
    <dbReference type="NCBI Taxonomy" id="1770526"/>
    <lineage>
        <taxon>Bacteria</taxon>
        <taxon>Pseudomonadati</taxon>
        <taxon>Bacteroidota</taxon>
        <taxon>Cytophagia</taxon>
        <taxon>Cytophagales</taxon>
        <taxon>Hymenobacteraceae</taxon>
        <taxon>Hymenobacter</taxon>
    </lineage>
</organism>
<name>A0A243WEY9_9BACT</name>
<keyword evidence="4 8" id="KW-0812">Transmembrane</keyword>
<dbReference type="InterPro" id="IPR036942">
    <property type="entry name" value="Beta-barrel_TonB_sf"/>
</dbReference>
<dbReference type="NCBIfam" id="TIGR04057">
    <property type="entry name" value="SusC_RagA_signa"/>
    <property type="match status" value="1"/>
</dbReference>
<evidence type="ECO:0000256" key="10">
    <source>
        <dbReference type="SAM" id="SignalP"/>
    </source>
</evidence>